<evidence type="ECO:0000313" key="1">
    <source>
        <dbReference type="EnsemblPlants" id="MELO3C015965.2.1"/>
    </source>
</evidence>
<organism evidence="1">
    <name type="scientific">Cucumis melo</name>
    <name type="common">Muskmelon</name>
    <dbReference type="NCBI Taxonomy" id="3656"/>
    <lineage>
        <taxon>Eukaryota</taxon>
        <taxon>Viridiplantae</taxon>
        <taxon>Streptophyta</taxon>
        <taxon>Embryophyta</taxon>
        <taxon>Tracheophyta</taxon>
        <taxon>Spermatophyta</taxon>
        <taxon>Magnoliopsida</taxon>
        <taxon>eudicotyledons</taxon>
        <taxon>Gunneridae</taxon>
        <taxon>Pentapetalae</taxon>
        <taxon>rosids</taxon>
        <taxon>fabids</taxon>
        <taxon>Cucurbitales</taxon>
        <taxon>Cucurbitaceae</taxon>
        <taxon>Benincaseae</taxon>
        <taxon>Cucumis</taxon>
    </lineage>
</organism>
<reference evidence="1" key="1">
    <citation type="submission" date="2023-03" db="UniProtKB">
        <authorList>
            <consortium name="EnsemblPlants"/>
        </authorList>
    </citation>
    <scope>IDENTIFICATION</scope>
</reference>
<dbReference type="AlphaFoldDB" id="A0A9I9DBK5"/>
<accession>A0A9I9DBK5</accession>
<proteinExistence type="predicted"/>
<sequence>MAAFFNQEEYHYFFERTRAITSRPPQPPPPLHKKLTYDGEIQHLRRCKNNSDHTLFFECSVNTAAPGVREGKTTIDSKEAAERYGGINIIDYKTKKPAAAVGDFRRRY</sequence>
<protein>
    <submittedName>
        <fullName evidence="1">Uncharacterized protein</fullName>
    </submittedName>
</protein>
<dbReference type="Gramene" id="MELO3C015965.2.1">
    <property type="protein sequence ID" value="MELO3C015965.2.1"/>
    <property type="gene ID" value="MELO3C015965.2"/>
</dbReference>
<dbReference type="EnsemblPlants" id="MELO3C015965.2.1">
    <property type="protein sequence ID" value="MELO3C015965.2.1"/>
    <property type="gene ID" value="MELO3C015965.2"/>
</dbReference>
<name>A0A9I9DBK5_CUCME</name>